<dbReference type="PROSITE" id="PS50830">
    <property type="entry name" value="TNASE_3"/>
    <property type="match status" value="1"/>
</dbReference>
<dbReference type="InterPro" id="IPR035437">
    <property type="entry name" value="SNase_OB-fold_sf"/>
</dbReference>
<protein>
    <submittedName>
        <fullName evidence="3">Thermonuclease family protein</fullName>
    </submittedName>
</protein>
<dbReference type="PANTHER" id="PTHR12302">
    <property type="entry name" value="EBNA2 BINDING PROTEIN P100"/>
    <property type="match status" value="1"/>
</dbReference>
<gene>
    <name evidence="3" type="ORF">RM532_15475</name>
</gene>
<dbReference type="RefSeq" id="WP_311654244.1">
    <property type="nucleotide sequence ID" value="NZ_JAVRIB010000029.1"/>
</dbReference>
<feature type="chain" id="PRO_5045646622" evidence="1">
    <location>
        <begin position="25"/>
        <end position="210"/>
    </location>
</feature>
<dbReference type="InterPro" id="IPR016071">
    <property type="entry name" value="Staphylococal_nuclease_OB-fold"/>
</dbReference>
<feature type="signal peptide" evidence="1">
    <location>
        <begin position="1"/>
        <end position="24"/>
    </location>
</feature>
<accession>A0ABU3C477</accession>
<reference evidence="3 4" key="1">
    <citation type="submission" date="2023-09" db="EMBL/GenBank/DDBJ databases">
        <authorList>
            <person name="Rey-Velasco X."/>
        </authorList>
    </citation>
    <scope>NUCLEOTIDE SEQUENCE [LARGE SCALE GENOMIC DNA]</scope>
    <source>
        <strain evidence="3 4">W335</strain>
    </source>
</reference>
<dbReference type="SMART" id="SM00894">
    <property type="entry name" value="Excalibur"/>
    <property type="match status" value="1"/>
</dbReference>
<dbReference type="Pfam" id="PF05901">
    <property type="entry name" value="Excalibur"/>
    <property type="match status" value="1"/>
</dbReference>
<proteinExistence type="predicted"/>
<comment type="caution">
    <text evidence="3">The sequence shown here is derived from an EMBL/GenBank/DDBJ whole genome shotgun (WGS) entry which is preliminary data.</text>
</comment>
<sequence>MRDALTRVLLASLMLLGSNSTASASEVLKGRASVIDGDTIEIHGQRIRLHGIDAPESAQRCERNGDQWRCGREAAWALDDELRHRAVTCTATDRDRYGRIVAVCGTRDIADINGWLVEQGLALAYRQYSREYVPQEKDAERRNRGIWAGDFIEPWNWRYGVRLTTDPKCRQASCSAMASCREARYALNRCGYSSLDGDRDGVPCESLCAP</sequence>
<dbReference type="EMBL" id="JAVRIB010000029">
    <property type="protein sequence ID" value="MDT0636350.1"/>
    <property type="molecule type" value="Genomic_DNA"/>
</dbReference>
<evidence type="ECO:0000256" key="1">
    <source>
        <dbReference type="SAM" id="SignalP"/>
    </source>
</evidence>
<feature type="domain" description="TNase-like" evidence="2">
    <location>
        <begin position="34"/>
        <end position="149"/>
    </location>
</feature>
<dbReference type="SUPFAM" id="SSF50199">
    <property type="entry name" value="Staphylococcal nuclease"/>
    <property type="match status" value="1"/>
</dbReference>
<dbReference type="Proteomes" id="UP001251857">
    <property type="component" value="Unassembled WGS sequence"/>
</dbReference>
<evidence type="ECO:0000259" key="2">
    <source>
        <dbReference type="PROSITE" id="PS50830"/>
    </source>
</evidence>
<dbReference type="PANTHER" id="PTHR12302:SF26">
    <property type="entry name" value="BLR1266 PROTEIN"/>
    <property type="match status" value="1"/>
</dbReference>
<evidence type="ECO:0000313" key="4">
    <source>
        <dbReference type="Proteomes" id="UP001251857"/>
    </source>
</evidence>
<evidence type="ECO:0000313" key="3">
    <source>
        <dbReference type="EMBL" id="MDT0636350.1"/>
    </source>
</evidence>
<organism evidence="3 4">
    <name type="scientific">Spectribacter hydrogenoxidans</name>
    <dbReference type="NCBI Taxonomy" id="3075608"/>
    <lineage>
        <taxon>Bacteria</taxon>
        <taxon>Pseudomonadati</taxon>
        <taxon>Pseudomonadota</taxon>
        <taxon>Gammaproteobacteria</taxon>
        <taxon>Salinisphaerales</taxon>
        <taxon>Salinisphaeraceae</taxon>
        <taxon>Spectribacter</taxon>
    </lineage>
</organism>
<dbReference type="SMART" id="SM00318">
    <property type="entry name" value="SNc"/>
    <property type="match status" value="1"/>
</dbReference>
<name>A0ABU3C477_9GAMM</name>
<dbReference type="InterPro" id="IPR008613">
    <property type="entry name" value="Excalibur_Ca-bd_domain"/>
</dbReference>
<keyword evidence="1" id="KW-0732">Signal</keyword>
<dbReference type="Gene3D" id="2.40.50.90">
    <property type="match status" value="1"/>
</dbReference>
<dbReference type="Pfam" id="PF00565">
    <property type="entry name" value="SNase"/>
    <property type="match status" value="1"/>
</dbReference>
<keyword evidence="4" id="KW-1185">Reference proteome</keyword>